<evidence type="ECO:0000256" key="1">
    <source>
        <dbReference type="SAM" id="MobiDB-lite"/>
    </source>
</evidence>
<dbReference type="AlphaFoldDB" id="A0A6A6ZE28"/>
<evidence type="ECO:0000313" key="3">
    <source>
        <dbReference type="Proteomes" id="UP000799424"/>
    </source>
</evidence>
<gene>
    <name evidence="2" type="ORF">CC86DRAFT_152799</name>
</gene>
<name>A0A6A6ZE28_9PLEO</name>
<organism evidence="2 3">
    <name type="scientific">Ophiobolus disseminans</name>
    <dbReference type="NCBI Taxonomy" id="1469910"/>
    <lineage>
        <taxon>Eukaryota</taxon>
        <taxon>Fungi</taxon>
        <taxon>Dikarya</taxon>
        <taxon>Ascomycota</taxon>
        <taxon>Pezizomycotina</taxon>
        <taxon>Dothideomycetes</taxon>
        <taxon>Pleosporomycetidae</taxon>
        <taxon>Pleosporales</taxon>
        <taxon>Pleosporineae</taxon>
        <taxon>Phaeosphaeriaceae</taxon>
        <taxon>Ophiobolus</taxon>
    </lineage>
</organism>
<dbReference type="EMBL" id="MU006248">
    <property type="protein sequence ID" value="KAF2818943.1"/>
    <property type="molecule type" value="Genomic_DNA"/>
</dbReference>
<proteinExistence type="predicted"/>
<sequence>MEKTYRRERPSSPSPSIRSEDLGATVHEDSFASSVDSAGNGSSWGLKEQCLGSIAGDDDAAGIAWAESDVKPTVCDDDLELGRLESPHTVDELGPADRVVDETILDELAWAESDVQPTVYDDDLELGRLESPHTVDELGPADRVVDEAILDELAWAVVG</sequence>
<keyword evidence="3" id="KW-1185">Reference proteome</keyword>
<evidence type="ECO:0000313" key="2">
    <source>
        <dbReference type="EMBL" id="KAF2818943.1"/>
    </source>
</evidence>
<reference evidence="2" key="1">
    <citation type="journal article" date="2020" name="Stud. Mycol.">
        <title>101 Dothideomycetes genomes: a test case for predicting lifestyles and emergence of pathogens.</title>
        <authorList>
            <person name="Haridas S."/>
            <person name="Albert R."/>
            <person name="Binder M."/>
            <person name="Bloem J."/>
            <person name="Labutti K."/>
            <person name="Salamov A."/>
            <person name="Andreopoulos B."/>
            <person name="Baker S."/>
            <person name="Barry K."/>
            <person name="Bills G."/>
            <person name="Bluhm B."/>
            <person name="Cannon C."/>
            <person name="Castanera R."/>
            <person name="Culley D."/>
            <person name="Daum C."/>
            <person name="Ezra D."/>
            <person name="Gonzalez J."/>
            <person name="Henrissat B."/>
            <person name="Kuo A."/>
            <person name="Liang C."/>
            <person name="Lipzen A."/>
            <person name="Lutzoni F."/>
            <person name="Magnuson J."/>
            <person name="Mondo S."/>
            <person name="Nolan M."/>
            <person name="Ohm R."/>
            <person name="Pangilinan J."/>
            <person name="Park H.-J."/>
            <person name="Ramirez L."/>
            <person name="Alfaro M."/>
            <person name="Sun H."/>
            <person name="Tritt A."/>
            <person name="Yoshinaga Y."/>
            <person name="Zwiers L.-H."/>
            <person name="Turgeon B."/>
            <person name="Goodwin S."/>
            <person name="Spatafora J."/>
            <person name="Crous P."/>
            <person name="Grigoriev I."/>
        </authorList>
    </citation>
    <scope>NUCLEOTIDE SEQUENCE</scope>
    <source>
        <strain evidence="2">CBS 113818</strain>
    </source>
</reference>
<dbReference type="Proteomes" id="UP000799424">
    <property type="component" value="Unassembled WGS sequence"/>
</dbReference>
<feature type="compositionally biased region" description="Basic and acidic residues" evidence="1">
    <location>
        <begin position="1"/>
        <end position="10"/>
    </location>
</feature>
<protein>
    <submittedName>
        <fullName evidence="2">Uncharacterized protein</fullName>
    </submittedName>
</protein>
<accession>A0A6A6ZE28</accession>
<feature type="region of interest" description="Disordered" evidence="1">
    <location>
        <begin position="1"/>
        <end position="24"/>
    </location>
</feature>